<sequence>MIKSFCNLFLLQLRVALWLPYFLLLKIRFC</sequence>
<proteinExistence type="predicted"/>
<evidence type="ECO:0000313" key="1">
    <source>
        <dbReference type="EMBL" id="WLJ26346.1"/>
    </source>
</evidence>
<reference evidence="1" key="1">
    <citation type="submission" date="2023-04" db="EMBL/GenBank/DDBJ databases">
        <title>The human skin virome in hidradenitis suppurativa patients.</title>
        <authorList>
            <person name="Jansen D."/>
        </authorList>
    </citation>
    <scope>NUCLEOTIDE SEQUENCE</scope>
    <source>
        <strain evidence="1">VC4_HSPhageD</strain>
    </source>
</reference>
<name>A0AA50ACX1_9VIRU</name>
<dbReference type="EMBL" id="OQ890325">
    <property type="protein sequence ID" value="WLJ26346.1"/>
    <property type="molecule type" value="Genomic_DNA"/>
</dbReference>
<organism evidence="1">
    <name type="scientific">Firmicutes phage HS19</name>
    <dbReference type="NCBI Taxonomy" id="3056397"/>
    <lineage>
        <taxon>Viruses</taxon>
    </lineage>
</organism>
<protein>
    <submittedName>
        <fullName evidence="1">Uncharacterized protein</fullName>
    </submittedName>
</protein>
<accession>A0AA50ACX1</accession>